<dbReference type="eggNOG" id="ENOG502SAR1">
    <property type="taxonomic scope" value="Eukaryota"/>
</dbReference>
<dbReference type="HOGENOM" id="CLU_1239871_0_0_1"/>
<dbReference type="GeneID" id="9228172"/>
<keyword evidence="2" id="KW-1185">Reference proteome</keyword>
<sequence length="223" mass="25649">MSRSQEAVDLFKEVQRVFSLTTLGDDRWYFIPPPHLSLMMTMMRRNATIYYPTWRSICFFVYHRMHGECRLIEITAGGGGKTERKKQGIAALSGAGEPEYVVQLYSHLIEQPEYATPESRPRLVRRLREALVKCVPIIGVCRPLEAILGIAKVEKEEDKDYSFSREHWQSGEQNHERGMSWLSRIYQSNLDGIQHSLAAHRDFCTLTPPQHSPYHVLGTDVNG</sequence>
<dbReference type="PANTHER" id="PTHR28180:SF5">
    <property type="entry name" value="DNA POLYMERASE ALPHA SUBUNIT B"/>
    <property type="match status" value="1"/>
</dbReference>
<proteinExistence type="predicted"/>
<dbReference type="OrthoDB" id="5537330at2759"/>
<accession>C5FW08</accession>
<dbReference type="EMBL" id="DS995706">
    <property type="protein sequence ID" value="EEQ34092.1"/>
    <property type="molecule type" value="Genomic_DNA"/>
</dbReference>
<dbReference type="PANTHER" id="PTHR28180">
    <property type="entry name" value="CONSERVED MITOCHONDRIAL PROTEIN-RELATED"/>
    <property type="match status" value="1"/>
</dbReference>
<organism evidence="1 2">
    <name type="scientific">Arthroderma otae (strain ATCC MYA-4605 / CBS 113480)</name>
    <name type="common">Microsporum canis</name>
    <dbReference type="NCBI Taxonomy" id="554155"/>
    <lineage>
        <taxon>Eukaryota</taxon>
        <taxon>Fungi</taxon>
        <taxon>Dikarya</taxon>
        <taxon>Ascomycota</taxon>
        <taxon>Pezizomycotina</taxon>
        <taxon>Eurotiomycetes</taxon>
        <taxon>Eurotiomycetidae</taxon>
        <taxon>Onygenales</taxon>
        <taxon>Arthrodermataceae</taxon>
        <taxon>Microsporum</taxon>
    </lineage>
</organism>
<dbReference type="VEuPathDB" id="FungiDB:MCYG_06911"/>
<name>C5FW08_ARTOC</name>
<dbReference type="Proteomes" id="UP000002035">
    <property type="component" value="Unassembled WGS sequence"/>
</dbReference>
<evidence type="ECO:0000313" key="2">
    <source>
        <dbReference type="Proteomes" id="UP000002035"/>
    </source>
</evidence>
<reference evidence="2" key="1">
    <citation type="journal article" date="2012" name="MBio">
        <title>Comparative genome analysis of Trichophyton rubrum and related dermatophytes reveals candidate genes involved in infection.</title>
        <authorList>
            <person name="Martinez D.A."/>
            <person name="Oliver B.G."/>
            <person name="Graeser Y."/>
            <person name="Goldberg J.M."/>
            <person name="Li W."/>
            <person name="Martinez-Rossi N.M."/>
            <person name="Monod M."/>
            <person name="Shelest E."/>
            <person name="Barton R.C."/>
            <person name="Birch E."/>
            <person name="Brakhage A.A."/>
            <person name="Chen Z."/>
            <person name="Gurr S.J."/>
            <person name="Heiman D."/>
            <person name="Heitman J."/>
            <person name="Kosti I."/>
            <person name="Rossi A."/>
            <person name="Saif S."/>
            <person name="Samalova M."/>
            <person name="Saunders C.W."/>
            <person name="Shea T."/>
            <person name="Summerbell R.C."/>
            <person name="Xu J."/>
            <person name="Young S."/>
            <person name="Zeng Q."/>
            <person name="Birren B.W."/>
            <person name="Cuomo C.A."/>
            <person name="White T.C."/>
        </authorList>
    </citation>
    <scope>NUCLEOTIDE SEQUENCE [LARGE SCALE GENOMIC DNA]</scope>
    <source>
        <strain evidence="2">ATCC MYA-4605 / CBS 113480</strain>
    </source>
</reference>
<gene>
    <name evidence="1" type="ORF">MCYG_06911</name>
</gene>
<evidence type="ECO:0000313" key="1">
    <source>
        <dbReference type="EMBL" id="EEQ34092.1"/>
    </source>
</evidence>
<dbReference type="InterPro" id="IPR052999">
    <property type="entry name" value="PTS1_Protein"/>
</dbReference>
<dbReference type="RefSeq" id="XP_002844947.1">
    <property type="nucleotide sequence ID" value="XM_002844901.1"/>
</dbReference>
<protein>
    <submittedName>
        <fullName evidence="1">Uncharacterized protein</fullName>
    </submittedName>
</protein>
<dbReference type="AlphaFoldDB" id="C5FW08"/>